<dbReference type="InterPro" id="IPR012340">
    <property type="entry name" value="NA-bd_OB-fold"/>
</dbReference>
<sequence length="140" mass="15425">MQIVWALVCLTFIVIELCSGTLLIFGYGIGALVSYFLSGDFSVTVQVTVFLFVGTLILGVMYPLRGRIFAKDKGDELSSNSLEGKTFTSPVAMEEKSEHQVSLGDTYWFVINQGSPIKKGEKFIVLGYKGNKLLIKKKGE</sequence>
<keyword evidence="1" id="KW-0472">Membrane</keyword>
<feature type="domain" description="NfeD-like C-terminal" evidence="2">
    <location>
        <begin position="80"/>
        <end position="137"/>
    </location>
</feature>
<dbReference type="InterPro" id="IPR002810">
    <property type="entry name" value="NfeD-like_C"/>
</dbReference>
<feature type="transmembrane region" description="Helical" evidence="1">
    <location>
        <begin position="7"/>
        <end position="37"/>
    </location>
</feature>
<keyword evidence="1" id="KW-1133">Transmembrane helix</keyword>
<comment type="caution">
    <text evidence="3">The sequence shown here is derived from an EMBL/GenBank/DDBJ whole genome shotgun (WGS) entry which is preliminary data.</text>
</comment>
<evidence type="ECO:0000313" key="3">
    <source>
        <dbReference type="EMBL" id="ERI01131.1"/>
    </source>
</evidence>
<dbReference type="Gene3D" id="2.40.50.140">
    <property type="entry name" value="Nucleic acid-binding proteins"/>
    <property type="match status" value="1"/>
</dbReference>
<gene>
    <name evidence="3" type="ORF">BTCBT_002686</name>
</gene>
<name>A0AAN4KQP0_BACTU</name>
<dbReference type="RefSeq" id="WP_003273075.1">
    <property type="nucleotide sequence ID" value="NZ_ARXZ02000004.1"/>
</dbReference>
<proteinExistence type="predicted"/>
<organism evidence="3 4">
    <name type="scientific">Bacillus thuringiensis T01-328</name>
    <dbReference type="NCBI Taxonomy" id="1324966"/>
    <lineage>
        <taxon>Bacteria</taxon>
        <taxon>Bacillati</taxon>
        <taxon>Bacillota</taxon>
        <taxon>Bacilli</taxon>
        <taxon>Bacillales</taxon>
        <taxon>Bacillaceae</taxon>
        <taxon>Bacillus</taxon>
        <taxon>Bacillus cereus group</taxon>
    </lineage>
</organism>
<evidence type="ECO:0000313" key="4">
    <source>
        <dbReference type="Proteomes" id="UP000013487"/>
    </source>
</evidence>
<evidence type="ECO:0000259" key="2">
    <source>
        <dbReference type="Pfam" id="PF01957"/>
    </source>
</evidence>
<protein>
    <recommendedName>
        <fullName evidence="2">NfeD-like C-terminal domain-containing protein</fullName>
    </recommendedName>
</protein>
<keyword evidence="1" id="KW-0812">Transmembrane</keyword>
<dbReference type="Proteomes" id="UP000013487">
    <property type="component" value="Unassembled WGS sequence"/>
</dbReference>
<evidence type="ECO:0000256" key="1">
    <source>
        <dbReference type="SAM" id="Phobius"/>
    </source>
</evidence>
<dbReference type="EMBL" id="ARXZ02000004">
    <property type="protein sequence ID" value="ERI01131.1"/>
    <property type="molecule type" value="Genomic_DNA"/>
</dbReference>
<accession>A0AAN4KQP0</accession>
<reference evidence="3 4" key="1">
    <citation type="journal article" date="2013" name="Genome Announc.">
        <title>Draft Genome Sequence of Bacillus thuringiensis var. thuringiensis Strain T01-328, a Brazilian Isolate That Produces a Soluble Pesticide Protein, Cry1Ia.</title>
        <authorList>
            <person name="Varani A.M."/>
            <person name="Lemos M.V."/>
            <person name="Fernandes C.C."/>
            <person name="Lemos E.G."/>
            <person name="Alves E.C."/>
            <person name="Desiderio J.A."/>
        </authorList>
    </citation>
    <scope>NUCLEOTIDE SEQUENCE [LARGE SCALE GENOMIC DNA]</scope>
    <source>
        <strain evidence="3 4">T01-328</strain>
    </source>
</reference>
<feature type="transmembrane region" description="Helical" evidence="1">
    <location>
        <begin position="43"/>
        <end position="64"/>
    </location>
</feature>
<dbReference type="AlphaFoldDB" id="A0AAN4KQP0"/>
<dbReference type="Pfam" id="PF01957">
    <property type="entry name" value="NfeD"/>
    <property type="match status" value="1"/>
</dbReference>